<sequence length="165" mass="19135">MHTMCLIWVVNEIHSSTRRKNQEWQDNLLYIAQQQGRTKNGKLKLSRCFLLCMKDDSMEGIYDTLKECALISKSTGGIGVYQELKICRRNMIRGIREVYGDRLLLMVLKDFMQQGYKRCIGGVSKRFFGAFGLVLYPLSNYFHLDALADKLLAFCDRGFLDCLRL</sequence>
<name>A0ACB9INS8_9ASTR</name>
<gene>
    <name evidence="1" type="ORF">L1987_25438</name>
</gene>
<reference evidence="1 2" key="2">
    <citation type="journal article" date="2022" name="Mol. Ecol. Resour.">
        <title>The genomes of chicory, endive, great burdock and yacon provide insights into Asteraceae paleo-polyploidization history and plant inulin production.</title>
        <authorList>
            <person name="Fan W."/>
            <person name="Wang S."/>
            <person name="Wang H."/>
            <person name="Wang A."/>
            <person name="Jiang F."/>
            <person name="Liu H."/>
            <person name="Zhao H."/>
            <person name="Xu D."/>
            <person name="Zhang Y."/>
        </authorList>
    </citation>
    <scope>NUCLEOTIDE SEQUENCE [LARGE SCALE GENOMIC DNA]</scope>
    <source>
        <strain evidence="2">cv. Yunnan</strain>
        <tissue evidence="1">Leaves</tissue>
    </source>
</reference>
<evidence type="ECO:0000313" key="1">
    <source>
        <dbReference type="EMBL" id="KAI3809462.1"/>
    </source>
</evidence>
<keyword evidence="2" id="KW-1185">Reference proteome</keyword>
<reference evidence="2" key="1">
    <citation type="journal article" date="2022" name="Mol. Ecol. Resour.">
        <title>The genomes of chicory, endive, great burdock and yacon provide insights into Asteraceae palaeo-polyploidization history and plant inulin production.</title>
        <authorList>
            <person name="Fan W."/>
            <person name="Wang S."/>
            <person name="Wang H."/>
            <person name="Wang A."/>
            <person name="Jiang F."/>
            <person name="Liu H."/>
            <person name="Zhao H."/>
            <person name="Xu D."/>
            <person name="Zhang Y."/>
        </authorList>
    </citation>
    <scope>NUCLEOTIDE SEQUENCE [LARGE SCALE GENOMIC DNA]</scope>
    <source>
        <strain evidence="2">cv. Yunnan</strain>
    </source>
</reference>
<protein>
    <submittedName>
        <fullName evidence="1">Uncharacterized protein</fullName>
    </submittedName>
</protein>
<dbReference type="EMBL" id="CM042025">
    <property type="protein sequence ID" value="KAI3809462.1"/>
    <property type="molecule type" value="Genomic_DNA"/>
</dbReference>
<accession>A0ACB9INS8</accession>
<organism evidence="1 2">
    <name type="scientific">Smallanthus sonchifolius</name>
    <dbReference type="NCBI Taxonomy" id="185202"/>
    <lineage>
        <taxon>Eukaryota</taxon>
        <taxon>Viridiplantae</taxon>
        <taxon>Streptophyta</taxon>
        <taxon>Embryophyta</taxon>
        <taxon>Tracheophyta</taxon>
        <taxon>Spermatophyta</taxon>
        <taxon>Magnoliopsida</taxon>
        <taxon>eudicotyledons</taxon>
        <taxon>Gunneridae</taxon>
        <taxon>Pentapetalae</taxon>
        <taxon>asterids</taxon>
        <taxon>campanulids</taxon>
        <taxon>Asterales</taxon>
        <taxon>Asteraceae</taxon>
        <taxon>Asteroideae</taxon>
        <taxon>Heliantheae alliance</taxon>
        <taxon>Millerieae</taxon>
        <taxon>Smallanthus</taxon>
    </lineage>
</organism>
<comment type="caution">
    <text evidence="1">The sequence shown here is derived from an EMBL/GenBank/DDBJ whole genome shotgun (WGS) entry which is preliminary data.</text>
</comment>
<proteinExistence type="predicted"/>
<evidence type="ECO:0000313" key="2">
    <source>
        <dbReference type="Proteomes" id="UP001056120"/>
    </source>
</evidence>
<dbReference type="Proteomes" id="UP001056120">
    <property type="component" value="Linkage Group LG08"/>
</dbReference>